<evidence type="ECO:0000256" key="1">
    <source>
        <dbReference type="SAM" id="MobiDB-lite"/>
    </source>
</evidence>
<evidence type="ECO:0000313" key="4">
    <source>
        <dbReference type="Proteomes" id="UP001341840"/>
    </source>
</evidence>
<name>A0ABU6RLZ0_9FABA</name>
<evidence type="ECO:0000259" key="2">
    <source>
        <dbReference type="Pfam" id="PF26130"/>
    </source>
</evidence>
<feature type="compositionally biased region" description="Basic and acidic residues" evidence="1">
    <location>
        <begin position="226"/>
        <end position="241"/>
    </location>
</feature>
<feature type="region of interest" description="Disordered" evidence="1">
    <location>
        <begin position="219"/>
        <end position="265"/>
    </location>
</feature>
<reference evidence="3 4" key="1">
    <citation type="journal article" date="2023" name="Plants (Basel)">
        <title>Bridging the Gap: Combining Genomics and Transcriptomics Approaches to Understand Stylosanthes scabra, an Orphan Legume from the Brazilian Caatinga.</title>
        <authorList>
            <person name="Ferreira-Neto J.R.C."/>
            <person name="da Silva M.D."/>
            <person name="Binneck E."/>
            <person name="de Melo N.F."/>
            <person name="da Silva R.H."/>
            <person name="de Melo A.L.T.M."/>
            <person name="Pandolfi V."/>
            <person name="Bustamante F.O."/>
            <person name="Brasileiro-Vidal A.C."/>
            <person name="Benko-Iseppon A.M."/>
        </authorList>
    </citation>
    <scope>NUCLEOTIDE SEQUENCE [LARGE SCALE GENOMIC DNA]</scope>
    <source>
        <tissue evidence="3">Leaves</tissue>
    </source>
</reference>
<keyword evidence="4" id="KW-1185">Reference proteome</keyword>
<sequence>VVLARKKMVYFDIKVHHKGYFGYVDGVMRYVGETLTVEDNDSDFWCVFEAEEQLSWFGHPKSDIYSMWCKDPAVVNLLVGLVQFLNDVDALEMVRIAQKRGLVELFMVHGDGAAEGSPEIGYVDVGGDPPNEQDEGAVAEDAAPNAEAGVGVVNEVVPDDKAQAIDIDEASQHDVEEAAAVDEAAQNDEEVAAVAVNDAGQNDEADEIVVDEIERTDVAEAEVVDEAARNEGKGDRVEKEAGQGAVSAGDDNVEDGVGGLSDLEN</sequence>
<dbReference type="EMBL" id="JASCZI010030853">
    <property type="protein sequence ID" value="MED6125076.1"/>
    <property type="molecule type" value="Genomic_DNA"/>
</dbReference>
<protein>
    <recommendedName>
        <fullName evidence="2">PB1-like domain-containing protein</fullName>
    </recommendedName>
</protein>
<proteinExistence type="predicted"/>
<accession>A0ABU6RLZ0</accession>
<dbReference type="Pfam" id="PF26130">
    <property type="entry name" value="PB1-like"/>
    <property type="match status" value="1"/>
</dbReference>
<evidence type="ECO:0000313" key="3">
    <source>
        <dbReference type="EMBL" id="MED6125076.1"/>
    </source>
</evidence>
<dbReference type="InterPro" id="IPR058594">
    <property type="entry name" value="PB1-like_dom_pln"/>
</dbReference>
<dbReference type="Proteomes" id="UP001341840">
    <property type="component" value="Unassembled WGS sequence"/>
</dbReference>
<organism evidence="3 4">
    <name type="scientific">Stylosanthes scabra</name>
    <dbReference type="NCBI Taxonomy" id="79078"/>
    <lineage>
        <taxon>Eukaryota</taxon>
        <taxon>Viridiplantae</taxon>
        <taxon>Streptophyta</taxon>
        <taxon>Embryophyta</taxon>
        <taxon>Tracheophyta</taxon>
        <taxon>Spermatophyta</taxon>
        <taxon>Magnoliopsida</taxon>
        <taxon>eudicotyledons</taxon>
        <taxon>Gunneridae</taxon>
        <taxon>Pentapetalae</taxon>
        <taxon>rosids</taxon>
        <taxon>fabids</taxon>
        <taxon>Fabales</taxon>
        <taxon>Fabaceae</taxon>
        <taxon>Papilionoideae</taxon>
        <taxon>50 kb inversion clade</taxon>
        <taxon>dalbergioids sensu lato</taxon>
        <taxon>Dalbergieae</taxon>
        <taxon>Pterocarpus clade</taxon>
        <taxon>Stylosanthes</taxon>
    </lineage>
</organism>
<feature type="non-terminal residue" evidence="3">
    <location>
        <position position="1"/>
    </location>
</feature>
<gene>
    <name evidence="3" type="ORF">PIB30_065118</name>
</gene>
<comment type="caution">
    <text evidence="3">The sequence shown here is derived from an EMBL/GenBank/DDBJ whole genome shotgun (WGS) entry which is preliminary data.</text>
</comment>
<feature type="domain" description="PB1-like" evidence="2">
    <location>
        <begin position="10"/>
        <end position="108"/>
    </location>
</feature>